<gene>
    <name evidence="1" type="ORF">LCGC14_0355560</name>
</gene>
<dbReference type="AlphaFoldDB" id="A0A0F9VX05"/>
<proteinExistence type="predicted"/>
<comment type="caution">
    <text evidence="1">The sequence shown here is derived from an EMBL/GenBank/DDBJ whole genome shotgun (WGS) entry which is preliminary data.</text>
</comment>
<sequence>MTDTSKRLDKIRARLLNGNLEISGEVGHLNAILDLQRDAADWLGCLERALEVAETYIPGRDLKEALIEISKIMKEPAND</sequence>
<evidence type="ECO:0000313" key="1">
    <source>
        <dbReference type="EMBL" id="KKN77991.1"/>
    </source>
</evidence>
<name>A0A0F9VX05_9ZZZZ</name>
<dbReference type="EMBL" id="LAZR01000271">
    <property type="protein sequence ID" value="KKN77991.1"/>
    <property type="molecule type" value="Genomic_DNA"/>
</dbReference>
<organism evidence="1">
    <name type="scientific">marine sediment metagenome</name>
    <dbReference type="NCBI Taxonomy" id="412755"/>
    <lineage>
        <taxon>unclassified sequences</taxon>
        <taxon>metagenomes</taxon>
        <taxon>ecological metagenomes</taxon>
    </lineage>
</organism>
<accession>A0A0F9VX05</accession>
<protein>
    <submittedName>
        <fullName evidence="1">Uncharacterized protein</fullName>
    </submittedName>
</protein>
<reference evidence="1" key="1">
    <citation type="journal article" date="2015" name="Nature">
        <title>Complex archaea that bridge the gap between prokaryotes and eukaryotes.</title>
        <authorList>
            <person name="Spang A."/>
            <person name="Saw J.H."/>
            <person name="Jorgensen S.L."/>
            <person name="Zaremba-Niedzwiedzka K."/>
            <person name="Martijn J."/>
            <person name="Lind A.E."/>
            <person name="van Eijk R."/>
            <person name="Schleper C."/>
            <person name="Guy L."/>
            <person name="Ettema T.J."/>
        </authorList>
    </citation>
    <scope>NUCLEOTIDE SEQUENCE</scope>
</reference>